<dbReference type="InterPro" id="IPR022907">
    <property type="entry name" value="VapC_family"/>
</dbReference>
<evidence type="ECO:0000256" key="8">
    <source>
        <dbReference type="HAMAP-Rule" id="MF_00265"/>
    </source>
</evidence>
<keyword evidence="4 8" id="KW-0479">Metal-binding</keyword>
<dbReference type="EMBL" id="CACVAT010000586">
    <property type="protein sequence ID" value="CAA6830442.1"/>
    <property type="molecule type" value="Genomic_DNA"/>
</dbReference>
<dbReference type="Pfam" id="PF01850">
    <property type="entry name" value="PIN"/>
    <property type="match status" value="1"/>
</dbReference>
<feature type="domain" description="PIN" evidence="9">
    <location>
        <begin position="3"/>
        <end position="125"/>
    </location>
</feature>
<dbReference type="SUPFAM" id="SSF88723">
    <property type="entry name" value="PIN domain-like"/>
    <property type="match status" value="1"/>
</dbReference>
<evidence type="ECO:0000259" key="9">
    <source>
        <dbReference type="Pfam" id="PF01850"/>
    </source>
</evidence>
<comment type="function">
    <text evidence="8">Toxic component of a toxin-antitoxin (TA) system. An RNase.</text>
</comment>
<reference evidence="10" key="1">
    <citation type="submission" date="2020-01" db="EMBL/GenBank/DDBJ databases">
        <authorList>
            <person name="Meier V. D."/>
            <person name="Meier V D."/>
        </authorList>
    </citation>
    <scope>NUCLEOTIDE SEQUENCE</scope>
    <source>
        <strain evidence="10">HLG_WM_MAG_09</strain>
    </source>
</reference>
<keyword evidence="8" id="KW-0800">Toxin</keyword>
<dbReference type="GO" id="GO:0000287">
    <property type="term" value="F:magnesium ion binding"/>
    <property type="evidence" value="ECO:0007669"/>
    <property type="project" value="UniProtKB-UniRule"/>
</dbReference>
<evidence type="ECO:0000256" key="3">
    <source>
        <dbReference type="ARBA" id="ARBA00022722"/>
    </source>
</evidence>
<proteinExistence type="inferred from homology"/>
<dbReference type="GO" id="GO:0090729">
    <property type="term" value="F:toxin activity"/>
    <property type="evidence" value="ECO:0007669"/>
    <property type="project" value="UniProtKB-KW"/>
</dbReference>
<comment type="similarity">
    <text evidence="7 8">Belongs to the PINc/VapC protein family.</text>
</comment>
<evidence type="ECO:0000256" key="4">
    <source>
        <dbReference type="ARBA" id="ARBA00022723"/>
    </source>
</evidence>
<evidence type="ECO:0000256" key="7">
    <source>
        <dbReference type="ARBA" id="ARBA00038093"/>
    </source>
</evidence>
<dbReference type="HAMAP" id="MF_00265">
    <property type="entry name" value="VapC_Nob1"/>
    <property type="match status" value="1"/>
</dbReference>
<dbReference type="Gene3D" id="3.40.50.1010">
    <property type="entry name" value="5'-nuclease"/>
    <property type="match status" value="1"/>
</dbReference>
<protein>
    <recommendedName>
        <fullName evidence="8">Ribonuclease VapC</fullName>
        <shortName evidence="8">RNase VapC</shortName>
        <ecNumber evidence="8">3.1.-.-</ecNumber>
    </recommendedName>
    <alternativeName>
        <fullName evidence="8">Toxin VapC</fullName>
    </alternativeName>
</protein>
<comment type="cofactor">
    <cofactor evidence="1 8">
        <name>Mg(2+)</name>
        <dbReference type="ChEBI" id="CHEBI:18420"/>
    </cofactor>
</comment>
<evidence type="ECO:0000256" key="6">
    <source>
        <dbReference type="ARBA" id="ARBA00022842"/>
    </source>
</evidence>
<dbReference type="InterPro" id="IPR050556">
    <property type="entry name" value="Type_II_TA_system_RNase"/>
</dbReference>
<keyword evidence="5 8" id="KW-0378">Hydrolase</keyword>
<feature type="binding site" evidence="8">
    <location>
        <position position="6"/>
    </location>
    <ligand>
        <name>Mg(2+)</name>
        <dbReference type="ChEBI" id="CHEBI:18420"/>
    </ligand>
</feature>
<dbReference type="GO" id="GO:0004540">
    <property type="term" value="F:RNA nuclease activity"/>
    <property type="evidence" value="ECO:0007669"/>
    <property type="project" value="InterPro"/>
</dbReference>
<keyword evidence="6 8" id="KW-0460">Magnesium</keyword>
<keyword evidence="3 8" id="KW-0540">Nuclease</keyword>
<feature type="binding site" evidence="8">
    <location>
        <position position="98"/>
    </location>
    <ligand>
        <name>Mg(2+)</name>
        <dbReference type="ChEBI" id="CHEBI:18420"/>
    </ligand>
</feature>
<dbReference type="InterPro" id="IPR029060">
    <property type="entry name" value="PIN-like_dom_sf"/>
</dbReference>
<name>A0A6S6ULX5_9GAMM</name>
<dbReference type="GO" id="GO:0016787">
    <property type="term" value="F:hydrolase activity"/>
    <property type="evidence" value="ECO:0007669"/>
    <property type="project" value="UniProtKB-KW"/>
</dbReference>
<gene>
    <name evidence="8" type="primary">vapC</name>
    <name evidence="10" type="ORF">HELGO_WM61319</name>
</gene>
<evidence type="ECO:0000313" key="10">
    <source>
        <dbReference type="EMBL" id="CAA6830442.1"/>
    </source>
</evidence>
<dbReference type="PANTHER" id="PTHR33653">
    <property type="entry name" value="RIBONUCLEASE VAPC2"/>
    <property type="match status" value="1"/>
</dbReference>
<sequence length="136" mass="14826">MKYLLDTCVISDFVKGDSNVHSRLKAERPSDLVVSSVTRMEIQCGLVLNPQRAKKITPIISSLLKVITVLPYEDNEAVATANIRAVLRQKGTPIGPYDVMIAGAALANQLIMVTSNTGEFKRVSGLVVEDWRLGEG</sequence>
<dbReference type="AlphaFoldDB" id="A0A6S6ULX5"/>
<evidence type="ECO:0000256" key="1">
    <source>
        <dbReference type="ARBA" id="ARBA00001946"/>
    </source>
</evidence>
<organism evidence="10">
    <name type="scientific">uncultured Thiotrichaceae bacterium</name>
    <dbReference type="NCBI Taxonomy" id="298394"/>
    <lineage>
        <taxon>Bacteria</taxon>
        <taxon>Pseudomonadati</taxon>
        <taxon>Pseudomonadota</taxon>
        <taxon>Gammaproteobacteria</taxon>
        <taxon>Thiotrichales</taxon>
        <taxon>Thiotrichaceae</taxon>
        <taxon>environmental samples</taxon>
    </lineage>
</organism>
<dbReference type="InterPro" id="IPR002716">
    <property type="entry name" value="PIN_dom"/>
</dbReference>
<dbReference type="EC" id="3.1.-.-" evidence="8"/>
<accession>A0A6S6ULX5</accession>
<keyword evidence="2 8" id="KW-1277">Toxin-antitoxin system</keyword>
<dbReference type="PANTHER" id="PTHR33653:SF1">
    <property type="entry name" value="RIBONUCLEASE VAPC2"/>
    <property type="match status" value="1"/>
</dbReference>
<evidence type="ECO:0000256" key="2">
    <source>
        <dbReference type="ARBA" id="ARBA00022649"/>
    </source>
</evidence>
<evidence type="ECO:0000256" key="5">
    <source>
        <dbReference type="ARBA" id="ARBA00022801"/>
    </source>
</evidence>
<dbReference type="CDD" id="cd18750">
    <property type="entry name" value="PIN_VapC4-5_FitB-like"/>
    <property type="match status" value="1"/>
</dbReference>